<dbReference type="Proteomes" id="UP000617355">
    <property type="component" value="Unassembled WGS sequence"/>
</dbReference>
<keyword evidence="1" id="KW-0732">Signal</keyword>
<feature type="domain" description="SH3b" evidence="2">
    <location>
        <begin position="52"/>
        <end position="114"/>
    </location>
</feature>
<evidence type="ECO:0000313" key="3">
    <source>
        <dbReference type="EMBL" id="GGD34240.1"/>
    </source>
</evidence>
<name>A0ABQ1QLQ7_9RHOB</name>
<dbReference type="RefSeq" id="WP_188527284.1">
    <property type="nucleotide sequence ID" value="NZ_BMGI01000002.1"/>
</dbReference>
<organism evidence="3 4">
    <name type="scientific">Sinisalibacter lacisalsi</name>
    <dbReference type="NCBI Taxonomy" id="1526570"/>
    <lineage>
        <taxon>Bacteria</taxon>
        <taxon>Pseudomonadati</taxon>
        <taxon>Pseudomonadota</taxon>
        <taxon>Alphaproteobacteria</taxon>
        <taxon>Rhodobacterales</taxon>
        <taxon>Roseobacteraceae</taxon>
        <taxon>Sinisalibacter</taxon>
    </lineage>
</organism>
<dbReference type="InterPro" id="IPR003646">
    <property type="entry name" value="SH3-like_bac-type"/>
</dbReference>
<accession>A0ABQ1QLQ7</accession>
<reference evidence="4" key="1">
    <citation type="journal article" date="2019" name="Int. J. Syst. Evol. Microbiol.">
        <title>The Global Catalogue of Microorganisms (GCM) 10K type strain sequencing project: providing services to taxonomists for standard genome sequencing and annotation.</title>
        <authorList>
            <consortium name="The Broad Institute Genomics Platform"/>
            <consortium name="The Broad Institute Genome Sequencing Center for Infectious Disease"/>
            <person name="Wu L."/>
            <person name="Ma J."/>
        </authorList>
    </citation>
    <scope>NUCLEOTIDE SEQUENCE [LARGE SCALE GENOMIC DNA]</scope>
    <source>
        <strain evidence="4">CGMCC 1.12922</strain>
    </source>
</reference>
<dbReference type="Gene3D" id="2.30.30.40">
    <property type="entry name" value="SH3 Domains"/>
    <property type="match status" value="1"/>
</dbReference>
<protein>
    <recommendedName>
        <fullName evidence="2">SH3b domain-containing protein</fullName>
    </recommendedName>
</protein>
<feature type="signal peptide" evidence="1">
    <location>
        <begin position="1"/>
        <end position="28"/>
    </location>
</feature>
<comment type="caution">
    <text evidence="3">The sequence shown here is derived from an EMBL/GenBank/DDBJ whole genome shotgun (WGS) entry which is preliminary data.</text>
</comment>
<gene>
    <name evidence="3" type="ORF">GCM10011358_17870</name>
</gene>
<keyword evidence="4" id="KW-1185">Reference proteome</keyword>
<sequence>MKFTKRKLTRSALVAAIALMASTVPALAGDCTGYVVGVKPVSHYNHASGAGFLAVRSGPGSNYAQHGELYLGDEISVWDRNGSWYYVYCMSGRCTQPYWGQPTPQGWVYGKYLSIGGVCP</sequence>
<proteinExistence type="predicted"/>
<feature type="chain" id="PRO_5045830104" description="SH3b domain-containing protein" evidence="1">
    <location>
        <begin position="29"/>
        <end position="120"/>
    </location>
</feature>
<evidence type="ECO:0000313" key="4">
    <source>
        <dbReference type="Proteomes" id="UP000617355"/>
    </source>
</evidence>
<dbReference type="Pfam" id="PF08239">
    <property type="entry name" value="SH3_3"/>
    <property type="match status" value="1"/>
</dbReference>
<dbReference type="EMBL" id="BMGI01000002">
    <property type="protein sequence ID" value="GGD34240.1"/>
    <property type="molecule type" value="Genomic_DNA"/>
</dbReference>
<evidence type="ECO:0000256" key="1">
    <source>
        <dbReference type="SAM" id="SignalP"/>
    </source>
</evidence>
<evidence type="ECO:0000259" key="2">
    <source>
        <dbReference type="Pfam" id="PF08239"/>
    </source>
</evidence>